<dbReference type="WBParaSite" id="GPLIN_000297500">
    <property type="protein sequence ID" value="GPLIN_000297500"/>
    <property type="gene ID" value="GPLIN_000297500"/>
</dbReference>
<keyword evidence="1" id="KW-1185">Reference proteome</keyword>
<reference evidence="1" key="1">
    <citation type="submission" date="2014-05" db="EMBL/GenBank/DDBJ databases">
        <title>The genome and life-stage specific transcriptomes of Globodera pallida elucidate key aspects of plant parasitism by a cyst nematode.</title>
        <authorList>
            <person name="Cotton J.A."/>
            <person name="Lilley C.J."/>
            <person name="Jones L.M."/>
            <person name="Kikuchi T."/>
            <person name="Reid A.J."/>
            <person name="Thorpe P."/>
            <person name="Tsai I.J."/>
            <person name="Beasley H."/>
            <person name="Blok V."/>
            <person name="Cock P.J.A."/>
            <person name="Van den Akker S.E."/>
            <person name="Holroyd N."/>
            <person name="Hunt M."/>
            <person name="Mantelin S."/>
            <person name="Naghra H."/>
            <person name="Pain A."/>
            <person name="Palomares-Rius J.E."/>
            <person name="Zarowiecki M."/>
            <person name="Berriman M."/>
            <person name="Jones J.T."/>
            <person name="Urwin P.E."/>
        </authorList>
    </citation>
    <scope>NUCLEOTIDE SEQUENCE [LARGE SCALE GENOMIC DNA]</scope>
    <source>
        <strain evidence="1">Lindley</strain>
    </source>
</reference>
<reference evidence="2" key="2">
    <citation type="submission" date="2016-06" db="UniProtKB">
        <authorList>
            <consortium name="WormBaseParasite"/>
        </authorList>
    </citation>
    <scope>IDENTIFICATION</scope>
</reference>
<evidence type="ECO:0000313" key="2">
    <source>
        <dbReference type="WBParaSite" id="GPLIN_000297500"/>
    </source>
</evidence>
<proteinExistence type="predicted"/>
<accession>A0A183BQT9</accession>
<dbReference type="AlphaFoldDB" id="A0A183BQT9"/>
<name>A0A183BQT9_GLOPA</name>
<protein>
    <submittedName>
        <fullName evidence="2">LIM zinc-binding domain-containing protein</fullName>
    </submittedName>
</protein>
<organism evidence="1 2">
    <name type="scientific">Globodera pallida</name>
    <name type="common">Potato cyst nematode worm</name>
    <name type="synonym">Heterodera pallida</name>
    <dbReference type="NCBI Taxonomy" id="36090"/>
    <lineage>
        <taxon>Eukaryota</taxon>
        <taxon>Metazoa</taxon>
        <taxon>Ecdysozoa</taxon>
        <taxon>Nematoda</taxon>
        <taxon>Chromadorea</taxon>
        <taxon>Rhabditida</taxon>
        <taxon>Tylenchina</taxon>
        <taxon>Tylenchomorpha</taxon>
        <taxon>Tylenchoidea</taxon>
        <taxon>Heteroderidae</taxon>
        <taxon>Heteroderinae</taxon>
        <taxon>Globodera</taxon>
    </lineage>
</organism>
<sequence>MQLGKLSKIVWKSCNLLLCQRLRICVLCQEAGQRHFDGVKLLRETSLCWQSLCLTCQKEHNSTYITDETLIN</sequence>
<evidence type="ECO:0000313" key="1">
    <source>
        <dbReference type="Proteomes" id="UP000050741"/>
    </source>
</evidence>
<dbReference type="Proteomes" id="UP000050741">
    <property type="component" value="Unassembled WGS sequence"/>
</dbReference>